<evidence type="ECO:0000313" key="1">
    <source>
        <dbReference type="EMBL" id="SET13284.1"/>
    </source>
</evidence>
<reference evidence="1 2" key="1">
    <citation type="submission" date="2016-10" db="EMBL/GenBank/DDBJ databases">
        <authorList>
            <person name="de Groot N.N."/>
        </authorList>
    </citation>
    <scope>NUCLEOTIDE SEQUENCE [LARGE SCALE GENOMIC DNA]</scope>
    <source>
        <strain evidence="1 2">DSM 19706</strain>
    </source>
</reference>
<dbReference type="Proteomes" id="UP000199308">
    <property type="component" value="Unassembled WGS sequence"/>
</dbReference>
<protein>
    <submittedName>
        <fullName evidence="1">Uncharacterized protein</fullName>
    </submittedName>
</protein>
<keyword evidence="2" id="KW-1185">Reference proteome</keyword>
<accession>A0A1I0C1D0</accession>
<organism evidence="1 2">
    <name type="scientific">Thalassotalea agarivorans</name>
    <name type="common">Thalassomonas agarivorans</name>
    <dbReference type="NCBI Taxonomy" id="349064"/>
    <lineage>
        <taxon>Bacteria</taxon>
        <taxon>Pseudomonadati</taxon>
        <taxon>Pseudomonadota</taxon>
        <taxon>Gammaproteobacteria</taxon>
        <taxon>Alteromonadales</taxon>
        <taxon>Colwelliaceae</taxon>
        <taxon>Thalassotalea</taxon>
    </lineage>
</organism>
<sequence>MNGSSVEIYADRHDLELLFKLLNSIGEFKFVQSLSDLNQNPRIYENAENLSQYQVDYENPNPKSLFLCLSKSASVNSRELSMKDGSNGIKFKTDEVFNPSAISILLGGEAASDTIVQTVISSAYYSEAARKKLLIIRKLIDKVSTKVNSFRVMPSSYKKLLKGQRLTQGIDYNRDYDLKLS</sequence>
<gene>
    <name evidence="1" type="ORF">SAMN05660429_01133</name>
</gene>
<dbReference type="EMBL" id="FOHK01000004">
    <property type="protein sequence ID" value="SET13284.1"/>
    <property type="molecule type" value="Genomic_DNA"/>
</dbReference>
<dbReference type="STRING" id="349064.SAMN05660429_01133"/>
<dbReference type="AlphaFoldDB" id="A0A1I0C1D0"/>
<name>A0A1I0C1D0_THASX</name>
<dbReference type="RefSeq" id="WP_093328375.1">
    <property type="nucleotide sequence ID" value="NZ_AP027363.1"/>
</dbReference>
<evidence type="ECO:0000313" key="2">
    <source>
        <dbReference type="Proteomes" id="UP000199308"/>
    </source>
</evidence>
<proteinExistence type="predicted"/>